<dbReference type="InterPro" id="IPR037108">
    <property type="entry name" value="TM1727-like_C_sf"/>
</dbReference>
<reference evidence="3 4" key="1">
    <citation type="journal article" date="2013" name="J. Microbiol.">
        <title>Mucilaginibacter ginsenosidivorax sp. nov., with ginsenoside converting activity isolated from sediment.</title>
        <authorList>
            <person name="Kim J.K."/>
            <person name="Choi T.E."/>
            <person name="Liu Q.M."/>
            <person name="Park H.Y."/>
            <person name="Yi T.H."/>
            <person name="Yoon M.H."/>
            <person name="Kim S.C."/>
            <person name="Im W.T."/>
        </authorList>
    </citation>
    <scope>NUCLEOTIDE SEQUENCE [LARGE SCALE GENOMIC DNA]</scope>
    <source>
        <strain evidence="3 4">KHI28</strain>
    </source>
</reference>
<dbReference type="KEGG" id="mgk:FSB76_05165"/>
<sequence>MRLTFIGSGNVATHMAAAFKNAGHRIVQVYSPNMHNAALLAYHVGAAATNQLNEISSETDIFIISVKDDAIAQIAEALAVHQKLIVHTSGSTSLDVLLDYTNNAGVLYPLQTFSKTREVDFLTVPLCIEAANDSIYADIKELAAAVSNSIYSINSAGRKILHLAAVFACNFPNYLYGVARQLLAGYDIDFNLLRPLILETAQKVQQQLPASVQTGPAVRNDQTTMAAHLQMLEGQPHLQAMYTLLSQGIIKNNNGEHEDK</sequence>
<gene>
    <name evidence="3" type="ORF">FSB76_05165</name>
</gene>
<dbReference type="Gene3D" id="3.40.50.720">
    <property type="entry name" value="NAD(P)-binding Rossmann-like Domain"/>
    <property type="match status" value="1"/>
</dbReference>
<evidence type="ECO:0000313" key="3">
    <source>
        <dbReference type="EMBL" id="QEC75361.1"/>
    </source>
</evidence>
<dbReference type="Gene3D" id="1.10.1040.20">
    <property type="entry name" value="ProC-like, C-terminal domain"/>
    <property type="match status" value="1"/>
</dbReference>
<evidence type="ECO:0000259" key="2">
    <source>
        <dbReference type="Pfam" id="PF10728"/>
    </source>
</evidence>
<organism evidence="3 4">
    <name type="scientific">Mucilaginibacter ginsenosidivorax</name>
    <dbReference type="NCBI Taxonomy" id="862126"/>
    <lineage>
        <taxon>Bacteria</taxon>
        <taxon>Pseudomonadati</taxon>
        <taxon>Bacteroidota</taxon>
        <taxon>Sphingobacteriia</taxon>
        <taxon>Sphingobacteriales</taxon>
        <taxon>Sphingobacteriaceae</taxon>
        <taxon>Mucilaginibacter</taxon>
    </lineage>
</organism>
<dbReference type="SUPFAM" id="SSF51735">
    <property type="entry name" value="NAD(P)-binding Rossmann-fold domains"/>
    <property type="match status" value="1"/>
</dbReference>
<dbReference type="PANTHER" id="PTHR40459">
    <property type="entry name" value="CONSERVED HYPOTHETICAL ALANINE AND LEUCINE RICH PROTEIN"/>
    <property type="match status" value="1"/>
</dbReference>
<feature type="domain" description="Pyrroline-5-carboxylate reductase catalytic N-terminal" evidence="1">
    <location>
        <begin position="3"/>
        <end position="87"/>
    </location>
</feature>
<proteinExistence type="predicted"/>
<dbReference type="InterPro" id="IPR018931">
    <property type="entry name" value="DUF2520"/>
</dbReference>
<protein>
    <submittedName>
        <fullName evidence="3">DUF2520 domain-containing protein</fullName>
    </submittedName>
</protein>
<dbReference type="InterPro" id="IPR008927">
    <property type="entry name" value="6-PGluconate_DH-like_C_sf"/>
</dbReference>
<evidence type="ECO:0000313" key="4">
    <source>
        <dbReference type="Proteomes" id="UP000321362"/>
    </source>
</evidence>
<keyword evidence="4" id="KW-1185">Reference proteome</keyword>
<feature type="domain" description="DUF2520" evidence="2">
    <location>
        <begin position="124"/>
        <end position="247"/>
    </location>
</feature>
<dbReference type="InterPro" id="IPR028939">
    <property type="entry name" value="P5C_Rdtase_cat_N"/>
</dbReference>
<name>A0A5B8VW11_9SPHI</name>
<dbReference type="InterPro" id="IPR036291">
    <property type="entry name" value="NAD(P)-bd_dom_sf"/>
</dbReference>
<dbReference type="PANTHER" id="PTHR40459:SF1">
    <property type="entry name" value="CONSERVED HYPOTHETICAL ALANINE AND LEUCINE RICH PROTEIN"/>
    <property type="match status" value="1"/>
</dbReference>
<dbReference type="EMBL" id="CP042437">
    <property type="protein sequence ID" value="QEC75361.1"/>
    <property type="molecule type" value="Genomic_DNA"/>
</dbReference>
<dbReference type="RefSeq" id="WP_147052512.1">
    <property type="nucleotide sequence ID" value="NZ_CP042437.1"/>
</dbReference>
<dbReference type="AlphaFoldDB" id="A0A5B8VW11"/>
<dbReference type="SUPFAM" id="SSF48179">
    <property type="entry name" value="6-phosphogluconate dehydrogenase C-terminal domain-like"/>
    <property type="match status" value="1"/>
</dbReference>
<dbReference type="Pfam" id="PF10728">
    <property type="entry name" value="DUF2520"/>
    <property type="match status" value="1"/>
</dbReference>
<dbReference type="Proteomes" id="UP000321362">
    <property type="component" value="Chromosome"/>
</dbReference>
<evidence type="ECO:0000259" key="1">
    <source>
        <dbReference type="Pfam" id="PF03807"/>
    </source>
</evidence>
<dbReference type="Pfam" id="PF03807">
    <property type="entry name" value="F420_oxidored"/>
    <property type="match status" value="1"/>
</dbReference>
<accession>A0A5B8VW11</accession>
<dbReference type="OrthoDB" id="9810755at2"/>